<sequence>MGHHHTPCTPRPARQLFEITALDAAGEQWHTIGWGVDRAEAETVAQDCVTRPVSPYRAARVRHDGRLIAEHHRRAR</sequence>
<organism evidence="1 2">
    <name type="scientific">Nonomuraea jabiensis</name>
    <dbReference type="NCBI Taxonomy" id="882448"/>
    <lineage>
        <taxon>Bacteria</taxon>
        <taxon>Bacillati</taxon>
        <taxon>Actinomycetota</taxon>
        <taxon>Actinomycetes</taxon>
        <taxon>Streptosporangiales</taxon>
        <taxon>Streptosporangiaceae</taxon>
        <taxon>Nonomuraea</taxon>
    </lineage>
</organism>
<dbReference type="AlphaFoldDB" id="A0A7W9LI21"/>
<evidence type="ECO:0000313" key="1">
    <source>
        <dbReference type="EMBL" id="MBB5784483.1"/>
    </source>
</evidence>
<reference evidence="1 2" key="1">
    <citation type="submission" date="2020-08" db="EMBL/GenBank/DDBJ databases">
        <title>Sequencing the genomes of 1000 actinobacteria strains.</title>
        <authorList>
            <person name="Klenk H.-P."/>
        </authorList>
    </citation>
    <scope>NUCLEOTIDE SEQUENCE [LARGE SCALE GENOMIC DNA]</scope>
    <source>
        <strain evidence="1 2">DSM 45507</strain>
    </source>
</reference>
<proteinExistence type="predicted"/>
<gene>
    <name evidence="1" type="ORF">HD596_011239</name>
</gene>
<name>A0A7W9LI21_9ACTN</name>
<evidence type="ECO:0008006" key="3">
    <source>
        <dbReference type="Google" id="ProtNLM"/>
    </source>
</evidence>
<comment type="caution">
    <text evidence="1">The sequence shown here is derived from an EMBL/GenBank/DDBJ whole genome shotgun (WGS) entry which is preliminary data.</text>
</comment>
<keyword evidence="2" id="KW-1185">Reference proteome</keyword>
<accession>A0A7W9LI21</accession>
<protein>
    <recommendedName>
        <fullName evidence="3">DUF2188 domain-containing protein</fullName>
    </recommendedName>
</protein>
<dbReference type="EMBL" id="JACHMB010000001">
    <property type="protein sequence ID" value="MBB5784483.1"/>
    <property type="molecule type" value="Genomic_DNA"/>
</dbReference>
<dbReference type="Proteomes" id="UP000579153">
    <property type="component" value="Unassembled WGS sequence"/>
</dbReference>
<dbReference type="RefSeq" id="WP_185077427.1">
    <property type="nucleotide sequence ID" value="NZ_JACHMB010000001.1"/>
</dbReference>
<evidence type="ECO:0000313" key="2">
    <source>
        <dbReference type="Proteomes" id="UP000579153"/>
    </source>
</evidence>